<keyword evidence="2" id="KW-1185">Reference proteome</keyword>
<dbReference type="InterPro" id="IPR006175">
    <property type="entry name" value="YjgF/YER057c/UK114"/>
</dbReference>
<sequence>MSDAVDWHAVMGFRPVVRKGPLVAVSGVGGRRDADGEFVDGDTYAQTVAALRKIERSLASVGAGVRHVVHTRVYLRNAEDWPLAGRAHGEMFATGDVALTMVEAKLVDPEMLVELDVLAWLPES</sequence>
<dbReference type="PANTHER" id="PTHR43857:SF1">
    <property type="entry name" value="YJGH FAMILY PROTEIN"/>
    <property type="match status" value="1"/>
</dbReference>
<accession>A0A5P8KEA4</accession>
<dbReference type="KEGG" id="sphv:F9278_41935"/>
<reference evidence="1 2" key="1">
    <citation type="submission" date="2019-10" db="EMBL/GenBank/DDBJ databases">
        <title>Streptomyces sp. strain GY16 isolated from leaves of Broussonetia papyrifera.</title>
        <authorList>
            <person name="Mo P."/>
        </authorList>
    </citation>
    <scope>NUCLEOTIDE SEQUENCE [LARGE SCALE GENOMIC DNA]</scope>
    <source>
        <strain evidence="1 2">GY16</strain>
    </source>
</reference>
<organism evidence="1 2">
    <name type="scientific">Streptomyces phaeolivaceus</name>
    <dbReference type="NCBI Taxonomy" id="2653200"/>
    <lineage>
        <taxon>Bacteria</taxon>
        <taxon>Bacillati</taxon>
        <taxon>Actinomycetota</taxon>
        <taxon>Actinomycetes</taxon>
        <taxon>Kitasatosporales</taxon>
        <taxon>Streptomycetaceae</taxon>
        <taxon>Streptomyces</taxon>
    </lineage>
</organism>
<dbReference type="SUPFAM" id="SSF55298">
    <property type="entry name" value="YjgF-like"/>
    <property type="match status" value="1"/>
</dbReference>
<gene>
    <name evidence="1" type="ORF">F9278_41935</name>
</gene>
<dbReference type="InterPro" id="IPR035959">
    <property type="entry name" value="RutC-like_sf"/>
</dbReference>
<dbReference type="Pfam" id="PF01042">
    <property type="entry name" value="Ribonuc_L-PSP"/>
    <property type="match status" value="1"/>
</dbReference>
<evidence type="ECO:0000313" key="1">
    <source>
        <dbReference type="EMBL" id="QFR01664.1"/>
    </source>
</evidence>
<dbReference type="PANTHER" id="PTHR43857">
    <property type="entry name" value="BLR7761 PROTEIN"/>
    <property type="match status" value="1"/>
</dbReference>
<dbReference type="Gene3D" id="3.30.1330.40">
    <property type="entry name" value="RutC-like"/>
    <property type="match status" value="1"/>
</dbReference>
<name>A0A5P8KEA4_9ACTN</name>
<dbReference type="AlphaFoldDB" id="A0A5P8KEA4"/>
<proteinExistence type="predicted"/>
<dbReference type="RefSeq" id="WP_152172991.1">
    <property type="nucleotide sequence ID" value="NZ_CP045096.1"/>
</dbReference>
<dbReference type="EMBL" id="CP045096">
    <property type="protein sequence ID" value="QFR01664.1"/>
    <property type="molecule type" value="Genomic_DNA"/>
</dbReference>
<evidence type="ECO:0000313" key="2">
    <source>
        <dbReference type="Proteomes" id="UP000327294"/>
    </source>
</evidence>
<dbReference type="Proteomes" id="UP000327294">
    <property type="component" value="Chromosome"/>
</dbReference>
<protein>
    <submittedName>
        <fullName evidence="1">RidA family protein</fullName>
    </submittedName>
</protein>